<organism evidence="2 3">
    <name type="scientific">Bradyrhizobium aeschynomenes</name>
    <dbReference type="NCBI Taxonomy" id="2734909"/>
    <lineage>
        <taxon>Bacteria</taxon>
        <taxon>Pseudomonadati</taxon>
        <taxon>Pseudomonadota</taxon>
        <taxon>Alphaproteobacteria</taxon>
        <taxon>Hyphomicrobiales</taxon>
        <taxon>Nitrobacteraceae</taxon>
        <taxon>Bradyrhizobium</taxon>
    </lineage>
</organism>
<sequence length="373" mass="40380">MSFYKTIAAAIALGAAALTSVGSAGAADLPAKAIAKKAPAEVPFFLVVDNRVSFSYIFDAVQPGAWSVKPNGGFDPNTAKQVYSFTHFDVWGYGTNFFTISLFKSDHNDPAGPCTQTGGIVSPNAGFAFTPASCAGATEIYGLFRSTFGWNQIFNTKAFTMGPLQNISFEVGMDANTENRYFGAAKRDVVAGLQFAFNLPYKGYFNVAPLMYWEFANHNSFSQCGAGWSNPCIADGNTSFKPTWAVETNYYMDLGFLPESMQFFSISGRAGWYGKKGTDTEPLPASVANGVYPTKIEFNSEPIRLTFDASKAMWGEKHSHMIDVWVAYRYWQNKFGLDHNNAVGCSVAGAGGTRVSTGACTESSLYSGVTVKF</sequence>
<proteinExistence type="predicted"/>
<evidence type="ECO:0000256" key="1">
    <source>
        <dbReference type="SAM" id="SignalP"/>
    </source>
</evidence>
<keyword evidence="1" id="KW-0732">Signal</keyword>
<protein>
    <submittedName>
        <fullName evidence="2">Uncharacterized protein</fullName>
    </submittedName>
</protein>
<name>A0ABX2CG07_9BRAD</name>
<feature type="chain" id="PRO_5045421988" evidence="1">
    <location>
        <begin position="27"/>
        <end position="373"/>
    </location>
</feature>
<accession>A0ABX2CG07</accession>
<evidence type="ECO:0000313" key="2">
    <source>
        <dbReference type="EMBL" id="NPU67148.1"/>
    </source>
</evidence>
<keyword evidence="3" id="KW-1185">Reference proteome</keyword>
<dbReference type="RefSeq" id="WP_172112253.1">
    <property type="nucleotide sequence ID" value="NZ_JABFDN010000006.1"/>
</dbReference>
<comment type="caution">
    <text evidence="2">The sequence shown here is derived from an EMBL/GenBank/DDBJ whole genome shotgun (WGS) entry which is preliminary data.</text>
</comment>
<dbReference type="EMBL" id="JABFDN010000006">
    <property type="protein sequence ID" value="NPU67148.1"/>
    <property type="molecule type" value="Genomic_DNA"/>
</dbReference>
<reference evidence="2" key="1">
    <citation type="submission" date="2020-05" db="EMBL/GenBank/DDBJ databases">
        <title>Nod-independent and nitrogen-fixing Bradyrhizobium aeschynomene sp. nov. isolated from nodules of Aeschynomene indica.</title>
        <authorList>
            <person name="Zhang Z."/>
        </authorList>
    </citation>
    <scope>NUCLEOTIDE SEQUENCE</scope>
    <source>
        <strain evidence="2">83012</strain>
    </source>
</reference>
<dbReference type="Proteomes" id="UP000886476">
    <property type="component" value="Unassembled WGS sequence"/>
</dbReference>
<feature type="signal peptide" evidence="1">
    <location>
        <begin position="1"/>
        <end position="26"/>
    </location>
</feature>
<gene>
    <name evidence="2" type="ORF">HL667_19245</name>
</gene>
<evidence type="ECO:0000313" key="3">
    <source>
        <dbReference type="Proteomes" id="UP000886476"/>
    </source>
</evidence>